<evidence type="ECO:0000313" key="2">
    <source>
        <dbReference type="EMBL" id="KAJ2894807.1"/>
    </source>
</evidence>
<organism evidence="2 3">
    <name type="scientific">Zalerion maritima</name>
    <dbReference type="NCBI Taxonomy" id="339359"/>
    <lineage>
        <taxon>Eukaryota</taxon>
        <taxon>Fungi</taxon>
        <taxon>Dikarya</taxon>
        <taxon>Ascomycota</taxon>
        <taxon>Pezizomycotina</taxon>
        <taxon>Sordariomycetes</taxon>
        <taxon>Lulworthiomycetidae</taxon>
        <taxon>Lulworthiales</taxon>
        <taxon>Lulworthiaceae</taxon>
        <taxon>Zalerion</taxon>
    </lineage>
</organism>
<dbReference type="AlphaFoldDB" id="A0AAD5RI12"/>
<evidence type="ECO:0000256" key="1">
    <source>
        <dbReference type="SAM" id="MobiDB-lite"/>
    </source>
</evidence>
<feature type="region of interest" description="Disordered" evidence="1">
    <location>
        <begin position="51"/>
        <end position="84"/>
    </location>
</feature>
<reference evidence="2" key="1">
    <citation type="submission" date="2022-07" db="EMBL/GenBank/DDBJ databases">
        <title>Draft genome sequence of Zalerion maritima ATCC 34329, a (micro)plastics degrading marine fungus.</title>
        <authorList>
            <person name="Paco A."/>
            <person name="Goncalves M.F.M."/>
            <person name="Rocha-Santos T.A.P."/>
            <person name="Alves A."/>
        </authorList>
    </citation>
    <scope>NUCLEOTIDE SEQUENCE</scope>
    <source>
        <strain evidence="2">ATCC 34329</strain>
    </source>
</reference>
<accession>A0AAD5RI12</accession>
<protein>
    <submittedName>
        <fullName evidence="2">Uncharacterized protein</fullName>
    </submittedName>
</protein>
<comment type="caution">
    <text evidence="2">The sequence shown here is derived from an EMBL/GenBank/DDBJ whole genome shotgun (WGS) entry which is preliminary data.</text>
</comment>
<dbReference type="Gene3D" id="2.90.10.30">
    <property type="match status" value="1"/>
</dbReference>
<dbReference type="EMBL" id="JAKWBI020000455">
    <property type="protein sequence ID" value="KAJ2894807.1"/>
    <property type="molecule type" value="Genomic_DNA"/>
</dbReference>
<dbReference type="Proteomes" id="UP001201980">
    <property type="component" value="Unassembled WGS sequence"/>
</dbReference>
<sequence length="536" mass="60060">MSLVSIAWPLGRKYLLVLLFTLLVLLYLLPAHQLLPELPAEPSIEIQQQISTNSSNQEKPPVEQPRNDTKAENLGPSIRPPSRIEAGDTLLPGSAIVSPSGRFTFVLTEDGDLIYSDLATQKQTSISDTRLKWPVTYTATLSSKTGELELRWYYTPAGASSEHGFPWSSSFLSGCAPAEDNDRMWGSHHTSPLSSSPALEITDSGLLHIHADDKTHCVLHPPISSSGANGDQKHGGKRMALVYSGFLLTFVQTCSEHRARLVDAWREAGDGNEVDVHIYSYLEDVPPFVNPKTGKEHAPRKDEIERKLRLCFGSALKTVELVSYREVEEKWTGAGMELLGFCPIERLERHLNQFKGTYGIGKQLRRYMITQGVSYDYILKTRPDLTFWGALPLAEAPALTPENGILSARLGMDWAWYSLLHDANLRSGVSDLLAFGRPTPMFAFMDLYREFKWLRETEKAKEVKFKAMNTHHHETTGINDAEHCTPENILAYWLHLSGVEVVTGWDWNMSILRGHEDVKFSCPVEGRFWNCPGGVP</sequence>
<evidence type="ECO:0000313" key="3">
    <source>
        <dbReference type="Proteomes" id="UP001201980"/>
    </source>
</evidence>
<name>A0AAD5RI12_9PEZI</name>
<proteinExistence type="predicted"/>
<keyword evidence="3" id="KW-1185">Reference proteome</keyword>
<gene>
    <name evidence="2" type="ORF">MKZ38_007204</name>
</gene>